<dbReference type="InterPro" id="IPR000719">
    <property type="entry name" value="Prot_kinase_dom"/>
</dbReference>
<dbReference type="RefSeq" id="XP_043172531.1">
    <property type="nucleotide sequence ID" value="XM_043316596.1"/>
</dbReference>
<dbReference type="PROSITE" id="PS50011">
    <property type="entry name" value="PROTEIN_KINASE_DOM"/>
    <property type="match status" value="1"/>
</dbReference>
<dbReference type="GO" id="GO:0004672">
    <property type="term" value="F:protein kinase activity"/>
    <property type="evidence" value="ECO:0007669"/>
    <property type="project" value="InterPro"/>
</dbReference>
<dbReference type="Proteomes" id="UP000676310">
    <property type="component" value="Unassembled WGS sequence"/>
</dbReference>
<sequence>MEDSTSWSSSLWHSEEDNDFSFGIEDPFALAKSFRARRYPSDEDEAPYESFSVAENDRVVIEDWSQTGKGARVDFDDRASFLGQGATGDVHEITVQGWKLAHKKIYFTRRVREKEKKEILILTKLVHVHITQLVGTYTHTKILGVLMYPVAVCDLHTFFEDVEAWSDLAPMDRPSDMGLDSLDPIHRSRLESLGYNFPTKTKQHKATIVYSKIGCSVSAVEYLHDQRVRHKYLPFQPVQKVSKHPVG</sequence>
<gene>
    <name evidence="2" type="ORF">ALTATR162_LOCUS8963</name>
</gene>
<name>A0A8J2IJD6_9PLEO</name>
<feature type="domain" description="Protein kinase" evidence="1">
    <location>
        <begin position="76"/>
        <end position="247"/>
    </location>
</feature>
<dbReference type="OrthoDB" id="4062651at2759"/>
<accession>A0A8J2IJD6</accession>
<dbReference type="Gene3D" id="3.30.200.20">
    <property type="entry name" value="Phosphorylase Kinase, domain 1"/>
    <property type="match status" value="1"/>
</dbReference>
<dbReference type="EMBL" id="CAJRGZ010000023">
    <property type="protein sequence ID" value="CAG5178961.1"/>
    <property type="molecule type" value="Genomic_DNA"/>
</dbReference>
<dbReference type="AlphaFoldDB" id="A0A8J2IJD6"/>
<dbReference type="InterPro" id="IPR011009">
    <property type="entry name" value="Kinase-like_dom_sf"/>
</dbReference>
<protein>
    <recommendedName>
        <fullName evidence="1">Protein kinase domain-containing protein</fullName>
    </recommendedName>
</protein>
<keyword evidence="3" id="KW-1185">Reference proteome</keyword>
<organism evidence="2 3">
    <name type="scientific">Alternaria atra</name>
    <dbReference type="NCBI Taxonomy" id="119953"/>
    <lineage>
        <taxon>Eukaryota</taxon>
        <taxon>Fungi</taxon>
        <taxon>Dikarya</taxon>
        <taxon>Ascomycota</taxon>
        <taxon>Pezizomycotina</taxon>
        <taxon>Dothideomycetes</taxon>
        <taxon>Pleosporomycetidae</taxon>
        <taxon>Pleosporales</taxon>
        <taxon>Pleosporineae</taxon>
        <taxon>Pleosporaceae</taxon>
        <taxon>Alternaria</taxon>
        <taxon>Alternaria sect. Ulocladioides</taxon>
    </lineage>
</organism>
<comment type="caution">
    <text evidence="2">The sequence shown here is derived from an EMBL/GenBank/DDBJ whole genome shotgun (WGS) entry which is preliminary data.</text>
</comment>
<evidence type="ECO:0000259" key="1">
    <source>
        <dbReference type="PROSITE" id="PS50011"/>
    </source>
</evidence>
<dbReference type="GO" id="GO:0005524">
    <property type="term" value="F:ATP binding"/>
    <property type="evidence" value="ECO:0007669"/>
    <property type="project" value="InterPro"/>
</dbReference>
<evidence type="ECO:0000313" key="2">
    <source>
        <dbReference type="EMBL" id="CAG5178961.1"/>
    </source>
</evidence>
<dbReference type="SUPFAM" id="SSF56112">
    <property type="entry name" value="Protein kinase-like (PK-like)"/>
    <property type="match status" value="1"/>
</dbReference>
<dbReference type="GeneID" id="67021131"/>
<proteinExistence type="predicted"/>
<reference evidence="2" key="1">
    <citation type="submission" date="2021-05" db="EMBL/GenBank/DDBJ databases">
        <authorList>
            <person name="Stam R."/>
        </authorList>
    </citation>
    <scope>NUCLEOTIDE SEQUENCE</scope>
    <source>
        <strain evidence="2">CS162</strain>
    </source>
</reference>
<evidence type="ECO:0000313" key="3">
    <source>
        <dbReference type="Proteomes" id="UP000676310"/>
    </source>
</evidence>